<keyword evidence="4 11" id="KW-0662">Pyridine nucleotide biosynthesis</keyword>
<dbReference type="HAMAP" id="MF_00244">
    <property type="entry name" value="NaMN_adenylyltr"/>
    <property type="match status" value="1"/>
</dbReference>
<evidence type="ECO:0000256" key="10">
    <source>
        <dbReference type="ARBA" id="ARBA00048721"/>
    </source>
</evidence>
<comment type="pathway">
    <text evidence="2 11">Cofactor biosynthesis; NAD(+) biosynthesis; deamido-NAD(+) from nicotinate D-ribonucleotide: step 1/1.</text>
</comment>
<dbReference type="NCBIfam" id="TIGR00482">
    <property type="entry name" value="nicotinate (nicotinamide) nucleotide adenylyltransferase"/>
    <property type="match status" value="1"/>
</dbReference>
<dbReference type="NCBIfam" id="NF000840">
    <property type="entry name" value="PRK00071.1-3"/>
    <property type="match status" value="1"/>
</dbReference>
<dbReference type="AlphaFoldDB" id="A0A7X6I9P6"/>
<gene>
    <name evidence="11" type="primary">nadD</name>
    <name evidence="13" type="ORF">MNODULE_02915</name>
</gene>
<evidence type="ECO:0000256" key="7">
    <source>
        <dbReference type="ARBA" id="ARBA00022741"/>
    </source>
</evidence>
<evidence type="ECO:0000256" key="9">
    <source>
        <dbReference type="ARBA" id="ARBA00023027"/>
    </source>
</evidence>
<keyword evidence="14" id="KW-1185">Reference proteome</keyword>
<evidence type="ECO:0000256" key="8">
    <source>
        <dbReference type="ARBA" id="ARBA00022840"/>
    </source>
</evidence>
<keyword evidence="8 11" id="KW-0067">ATP-binding</keyword>
<dbReference type="Gene3D" id="3.40.50.620">
    <property type="entry name" value="HUPs"/>
    <property type="match status" value="1"/>
</dbReference>
<protein>
    <recommendedName>
        <fullName evidence="11">Probable nicotinate-nucleotide adenylyltransferase</fullName>
        <ecNumber evidence="11">2.7.7.18</ecNumber>
    </recommendedName>
    <alternativeName>
        <fullName evidence="11">Deamido-NAD(+) diphosphorylase</fullName>
    </alternativeName>
    <alternativeName>
        <fullName evidence="11">Deamido-NAD(+) pyrophosphorylase</fullName>
    </alternativeName>
    <alternativeName>
        <fullName evidence="11">Nicotinate mononucleotide adenylyltransferase</fullName>
        <shortName evidence="11">NaMN adenylyltransferase</shortName>
    </alternativeName>
</protein>
<dbReference type="GO" id="GO:0004515">
    <property type="term" value="F:nicotinate-nucleotide adenylyltransferase activity"/>
    <property type="evidence" value="ECO:0007669"/>
    <property type="project" value="UniProtKB-UniRule"/>
</dbReference>
<dbReference type="GO" id="GO:0009435">
    <property type="term" value="P:NAD+ biosynthetic process"/>
    <property type="evidence" value="ECO:0007669"/>
    <property type="project" value="UniProtKB-UniRule"/>
</dbReference>
<name>A0A7X6I9P6_9BACT</name>
<dbReference type="PANTHER" id="PTHR39321:SF3">
    <property type="entry name" value="PHOSPHOPANTETHEINE ADENYLYLTRANSFERASE"/>
    <property type="match status" value="1"/>
</dbReference>
<dbReference type="RefSeq" id="WP_168057986.1">
    <property type="nucleotide sequence ID" value="NZ_VTOW01000001.1"/>
</dbReference>
<keyword evidence="7 11" id="KW-0547">Nucleotide-binding</keyword>
<keyword evidence="5 11" id="KW-0808">Transferase</keyword>
<accession>A0A7X6I9P6</accession>
<evidence type="ECO:0000256" key="11">
    <source>
        <dbReference type="HAMAP-Rule" id="MF_00244"/>
    </source>
</evidence>
<comment type="caution">
    <text evidence="13">The sequence shown here is derived from an EMBL/GenBank/DDBJ whole genome shotgun (WGS) entry which is preliminary data.</text>
</comment>
<dbReference type="EMBL" id="VTOW01000001">
    <property type="protein sequence ID" value="NKE69698.1"/>
    <property type="molecule type" value="Genomic_DNA"/>
</dbReference>
<evidence type="ECO:0000259" key="12">
    <source>
        <dbReference type="Pfam" id="PF01467"/>
    </source>
</evidence>
<dbReference type="UniPathway" id="UPA00253">
    <property type="reaction ID" value="UER00332"/>
</dbReference>
<proteinExistence type="inferred from homology"/>
<reference evidence="13 14" key="1">
    <citation type="journal article" date="2020" name="Nature">
        <title>Bacterial chemolithoautotrophy via manganese oxidation.</title>
        <authorList>
            <person name="Yu H."/>
            <person name="Leadbetter J.R."/>
        </authorList>
    </citation>
    <scope>NUCLEOTIDE SEQUENCE [LARGE SCALE GENOMIC DNA]</scope>
    <source>
        <strain evidence="13 14">Mn-1</strain>
    </source>
</reference>
<dbReference type="InterPro" id="IPR005248">
    <property type="entry name" value="NadD/NMNAT"/>
</dbReference>
<evidence type="ECO:0000256" key="3">
    <source>
        <dbReference type="ARBA" id="ARBA00009014"/>
    </source>
</evidence>
<evidence type="ECO:0000256" key="4">
    <source>
        <dbReference type="ARBA" id="ARBA00022642"/>
    </source>
</evidence>
<evidence type="ECO:0000313" key="13">
    <source>
        <dbReference type="EMBL" id="NKE69698.1"/>
    </source>
</evidence>
<evidence type="ECO:0000256" key="1">
    <source>
        <dbReference type="ARBA" id="ARBA00002324"/>
    </source>
</evidence>
<comment type="function">
    <text evidence="1 11">Catalyzes the reversible adenylation of nicotinate mononucleotide (NaMN) to nicotinic acid adenine dinucleotide (NaAD).</text>
</comment>
<dbReference type="CDD" id="cd02165">
    <property type="entry name" value="NMNAT"/>
    <property type="match status" value="1"/>
</dbReference>
<comment type="similarity">
    <text evidence="3 11">Belongs to the NadD family.</text>
</comment>
<keyword evidence="9 11" id="KW-0520">NAD</keyword>
<keyword evidence="6 11" id="KW-0548">Nucleotidyltransferase</keyword>
<comment type="catalytic activity">
    <reaction evidence="10 11">
        <text>nicotinate beta-D-ribonucleotide + ATP + H(+) = deamido-NAD(+) + diphosphate</text>
        <dbReference type="Rhea" id="RHEA:22860"/>
        <dbReference type="ChEBI" id="CHEBI:15378"/>
        <dbReference type="ChEBI" id="CHEBI:30616"/>
        <dbReference type="ChEBI" id="CHEBI:33019"/>
        <dbReference type="ChEBI" id="CHEBI:57502"/>
        <dbReference type="ChEBI" id="CHEBI:58437"/>
        <dbReference type="EC" id="2.7.7.18"/>
    </reaction>
</comment>
<dbReference type="Proteomes" id="UP000534783">
    <property type="component" value="Unassembled WGS sequence"/>
</dbReference>
<dbReference type="InterPro" id="IPR004821">
    <property type="entry name" value="Cyt_trans-like"/>
</dbReference>
<dbReference type="InterPro" id="IPR014729">
    <property type="entry name" value="Rossmann-like_a/b/a_fold"/>
</dbReference>
<feature type="domain" description="Cytidyltransferase-like" evidence="12">
    <location>
        <begin position="5"/>
        <end position="196"/>
    </location>
</feature>
<dbReference type="NCBIfam" id="TIGR00125">
    <property type="entry name" value="cyt_tran_rel"/>
    <property type="match status" value="1"/>
</dbReference>
<evidence type="ECO:0000256" key="2">
    <source>
        <dbReference type="ARBA" id="ARBA00005019"/>
    </source>
</evidence>
<dbReference type="EC" id="2.7.7.18" evidence="11"/>
<evidence type="ECO:0000256" key="5">
    <source>
        <dbReference type="ARBA" id="ARBA00022679"/>
    </source>
</evidence>
<dbReference type="PANTHER" id="PTHR39321">
    <property type="entry name" value="NICOTINATE-NUCLEOTIDE ADENYLYLTRANSFERASE-RELATED"/>
    <property type="match status" value="1"/>
</dbReference>
<organism evidence="13 14">
    <name type="scientific">Candidatus Manganitrophus noduliformans</name>
    <dbReference type="NCBI Taxonomy" id="2606439"/>
    <lineage>
        <taxon>Bacteria</taxon>
        <taxon>Pseudomonadati</taxon>
        <taxon>Nitrospirota</taxon>
        <taxon>Nitrospiria</taxon>
        <taxon>Candidatus Troglogloeales</taxon>
        <taxon>Candidatus Manganitrophaceae</taxon>
        <taxon>Candidatus Manganitrophus</taxon>
    </lineage>
</organism>
<evidence type="ECO:0000256" key="6">
    <source>
        <dbReference type="ARBA" id="ARBA00022695"/>
    </source>
</evidence>
<sequence>MRIGLLGGTFNPIHNGHLYIAGAVREKLHLDRILFIPSGTPPHKEEEGIPPAKHRLEMTRLALLGHPEFELCEIEVKRPGKSYSVETLSELKRLHPHDRLFFIIGTDAFVDLPTWREPERLFTLSDFIVVTRPGHPFSQLPDLGPLQKLKRSNSSPLLELDRRKEGIVTVPLTSETSIHFLSISPSPISASEIRKRLAAGRGTKNLLPEPVASYIIKNKLYGASSETFRDRSDQERG</sequence>
<dbReference type="GO" id="GO:0005524">
    <property type="term" value="F:ATP binding"/>
    <property type="evidence" value="ECO:0007669"/>
    <property type="project" value="UniProtKB-KW"/>
</dbReference>
<dbReference type="SUPFAM" id="SSF52374">
    <property type="entry name" value="Nucleotidylyl transferase"/>
    <property type="match status" value="1"/>
</dbReference>
<dbReference type="Pfam" id="PF01467">
    <property type="entry name" value="CTP_transf_like"/>
    <property type="match status" value="1"/>
</dbReference>
<evidence type="ECO:0000313" key="14">
    <source>
        <dbReference type="Proteomes" id="UP000534783"/>
    </source>
</evidence>